<name>A0ABN2SC20_9MICO</name>
<dbReference type="InterPro" id="IPR011991">
    <property type="entry name" value="ArsR-like_HTH"/>
</dbReference>
<reference evidence="2 3" key="1">
    <citation type="journal article" date="2019" name="Int. J. Syst. Evol. Microbiol.">
        <title>The Global Catalogue of Microorganisms (GCM) 10K type strain sequencing project: providing services to taxonomists for standard genome sequencing and annotation.</title>
        <authorList>
            <consortium name="The Broad Institute Genomics Platform"/>
            <consortium name="The Broad Institute Genome Sequencing Center for Infectious Disease"/>
            <person name="Wu L."/>
            <person name="Ma J."/>
        </authorList>
    </citation>
    <scope>NUCLEOTIDE SEQUENCE [LARGE SCALE GENOMIC DNA]</scope>
    <source>
        <strain evidence="2 3">JCM 15628</strain>
    </source>
</reference>
<dbReference type="Gene3D" id="1.10.10.10">
    <property type="entry name" value="Winged helix-like DNA-binding domain superfamily/Winged helix DNA-binding domain"/>
    <property type="match status" value="1"/>
</dbReference>
<organism evidence="2 3">
    <name type="scientific">Terrabacter lapilli</name>
    <dbReference type="NCBI Taxonomy" id="436231"/>
    <lineage>
        <taxon>Bacteria</taxon>
        <taxon>Bacillati</taxon>
        <taxon>Actinomycetota</taxon>
        <taxon>Actinomycetes</taxon>
        <taxon>Micrococcales</taxon>
        <taxon>Intrasporangiaceae</taxon>
        <taxon>Terrabacter</taxon>
    </lineage>
</organism>
<dbReference type="InterPro" id="IPR036388">
    <property type="entry name" value="WH-like_DNA-bd_sf"/>
</dbReference>
<feature type="region of interest" description="Disordered" evidence="1">
    <location>
        <begin position="63"/>
        <end position="82"/>
    </location>
</feature>
<evidence type="ECO:0008006" key="4">
    <source>
        <dbReference type="Google" id="ProtNLM"/>
    </source>
</evidence>
<dbReference type="EMBL" id="BAAAPU010000007">
    <property type="protein sequence ID" value="GAA1984129.1"/>
    <property type="molecule type" value="Genomic_DNA"/>
</dbReference>
<dbReference type="Proteomes" id="UP001500013">
    <property type="component" value="Unassembled WGS sequence"/>
</dbReference>
<protein>
    <recommendedName>
        <fullName evidence="4">Transcriptional regulator</fullName>
    </recommendedName>
</protein>
<dbReference type="CDD" id="cd00090">
    <property type="entry name" value="HTH_ARSR"/>
    <property type="match status" value="1"/>
</dbReference>
<proteinExistence type="predicted"/>
<evidence type="ECO:0000313" key="2">
    <source>
        <dbReference type="EMBL" id="GAA1984129.1"/>
    </source>
</evidence>
<evidence type="ECO:0000313" key="3">
    <source>
        <dbReference type="Proteomes" id="UP001500013"/>
    </source>
</evidence>
<evidence type="ECO:0000256" key="1">
    <source>
        <dbReference type="SAM" id="MobiDB-lite"/>
    </source>
</evidence>
<gene>
    <name evidence="2" type="ORF">GCM10009817_26950</name>
</gene>
<dbReference type="SUPFAM" id="SSF46785">
    <property type="entry name" value="Winged helix' DNA-binding domain"/>
    <property type="match status" value="1"/>
</dbReference>
<dbReference type="InterPro" id="IPR036390">
    <property type="entry name" value="WH_DNA-bd_sf"/>
</dbReference>
<sequence length="266" mass="27261">MDAVTGGLLGDAGSSGIYYTSHVKNNPSADSAANRSGVRSATSGPIALPELSAARLRVLQAASSRGDTGQGATVGELADQLGGHPNTTRAHLGALVADGLLDRVALTGGTRGRPANAYRLTERGRLVLESSSAAEPVATDELVTAMAEHLATTPDAEAHARAIGRRWAAQLAQETGAGDVAPADRVVAMLRTAGFSPQPEPSGDLALRTCPVLASARAHPGVVCTMHEEMLRAALADEGGAAAEDVQVSLVPFAREGACLVHLRRR</sequence>
<keyword evidence="3" id="KW-1185">Reference proteome</keyword>
<comment type="caution">
    <text evidence="2">The sequence shown here is derived from an EMBL/GenBank/DDBJ whole genome shotgun (WGS) entry which is preliminary data.</text>
</comment>
<accession>A0ABN2SC20</accession>
<dbReference type="Pfam" id="PF12840">
    <property type="entry name" value="HTH_20"/>
    <property type="match status" value="1"/>
</dbReference>